<protein>
    <submittedName>
        <fullName evidence="2">Uncharacterized protein</fullName>
    </submittedName>
</protein>
<feature type="compositionally biased region" description="Polar residues" evidence="1">
    <location>
        <begin position="8"/>
        <end position="24"/>
    </location>
</feature>
<feature type="region of interest" description="Disordered" evidence="1">
    <location>
        <begin position="1"/>
        <end position="40"/>
    </location>
</feature>
<gene>
    <name evidence="2" type="ORF">E6O75_ATG00885</name>
</gene>
<dbReference type="EMBL" id="SNSC02000002">
    <property type="protein sequence ID" value="TID26392.1"/>
    <property type="molecule type" value="Genomic_DNA"/>
</dbReference>
<proteinExistence type="predicted"/>
<dbReference type="Proteomes" id="UP000298493">
    <property type="component" value="Unassembled WGS sequence"/>
</dbReference>
<keyword evidence="3" id="KW-1185">Reference proteome</keyword>
<name>A0A4Z1PAF1_9PEZI</name>
<accession>A0A4Z1PAF1</accession>
<evidence type="ECO:0000256" key="1">
    <source>
        <dbReference type="SAM" id="MobiDB-lite"/>
    </source>
</evidence>
<evidence type="ECO:0000313" key="3">
    <source>
        <dbReference type="Proteomes" id="UP000298493"/>
    </source>
</evidence>
<sequence length="70" mass="7988">MQKLGETQEMQAEQQAPELSSKVQARSKSRKVVGPRMGSHSRWLARPLTKAQMTMMTTYHYEYAGEDDGK</sequence>
<comment type="caution">
    <text evidence="2">The sequence shown here is derived from an EMBL/GenBank/DDBJ whole genome shotgun (WGS) entry which is preliminary data.</text>
</comment>
<organism evidence="2 3">
    <name type="scientific">Venturia nashicola</name>
    <dbReference type="NCBI Taxonomy" id="86259"/>
    <lineage>
        <taxon>Eukaryota</taxon>
        <taxon>Fungi</taxon>
        <taxon>Dikarya</taxon>
        <taxon>Ascomycota</taxon>
        <taxon>Pezizomycotina</taxon>
        <taxon>Dothideomycetes</taxon>
        <taxon>Pleosporomycetidae</taxon>
        <taxon>Venturiales</taxon>
        <taxon>Venturiaceae</taxon>
        <taxon>Venturia</taxon>
    </lineage>
</organism>
<evidence type="ECO:0000313" key="2">
    <source>
        <dbReference type="EMBL" id="TID26392.1"/>
    </source>
</evidence>
<reference evidence="2 3" key="1">
    <citation type="submission" date="2019-04" db="EMBL/GenBank/DDBJ databases">
        <title>High contiguity whole genome sequence and gene annotation resource for two Venturia nashicola isolates.</title>
        <authorList>
            <person name="Prokchorchik M."/>
            <person name="Won K."/>
            <person name="Lee Y."/>
            <person name="Choi E.D."/>
            <person name="Segonzac C."/>
            <person name="Sohn K.H."/>
        </authorList>
    </citation>
    <scope>NUCLEOTIDE SEQUENCE [LARGE SCALE GENOMIC DNA]</scope>
    <source>
        <strain evidence="2 3">PRI2</strain>
    </source>
</reference>
<dbReference type="AlphaFoldDB" id="A0A4Z1PAF1"/>